<dbReference type="EMBL" id="CACRST010000010">
    <property type="protein sequence ID" value="VYS91454.1"/>
    <property type="molecule type" value="Genomic_DNA"/>
</dbReference>
<dbReference type="AlphaFoldDB" id="A0A6N2SEP7"/>
<gene>
    <name evidence="1" type="ORF">BGLFYP119_01089</name>
</gene>
<proteinExistence type="predicted"/>
<reference evidence="1" key="1">
    <citation type="submission" date="2019-11" db="EMBL/GenBank/DDBJ databases">
        <authorList>
            <person name="Feng L."/>
        </authorList>
    </citation>
    <scope>NUCLEOTIDE SEQUENCE</scope>
    <source>
        <strain evidence="1">BgluceraseaLFYP119</strain>
    </source>
</reference>
<sequence length="40" mass="4633">MENKTVREKKTQKNIKRIGLYVSKMNQLIQKGKKGDVKNG</sequence>
<protein>
    <submittedName>
        <fullName evidence="1">Uncharacterized protein</fullName>
    </submittedName>
</protein>
<name>A0A6N2SEP7_9FIRM</name>
<organism evidence="1">
    <name type="scientific">Blautia glucerasea</name>
    <dbReference type="NCBI Taxonomy" id="536633"/>
    <lineage>
        <taxon>Bacteria</taxon>
        <taxon>Bacillati</taxon>
        <taxon>Bacillota</taxon>
        <taxon>Clostridia</taxon>
        <taxon>Lachnospirales</taxon>
        <taxon>Lachnospiraceae</taxon>
        <taxon>Blautia</taxon>
    </lineage>
</organism>
<dbReference type="RefSeq" id="WP_297884228.1">
    <property type="nucleotide sequence ID" value="NZ_CACRST010000010.1"/>
</dbReference>
<accession>A0A6N2SEP7</accession>
<evidence type="ECO:0000313" key="1">
    <source>
        <dbReference type="EMBL" id="VYS91454.1"/>
    </source>
</evidence>